<dbReference type="GO" id="GO:0032259">
    <property type="term" value="P:methylation"/>
    <property type="evidence" value="ECO:0007669"/>
    <property type="project" value="UniProtKB-KW"/>
</dbReference>
<accession>A0ABU1ZWQ9</accession>
<dbReference type="Pfam" id="PF13649">
    <property type="entry name" value="Methyltransf_25"/>
    <property type="match status" value="1"/>
</dbReference>
<keyword evidence="4" id="KW-1185">Reference proteome</keyword>
<dbReference type="RefSeq" id="WP_290198157.1">
    <property type="nucleotide sequence ID" value="NZ_CP047654.1"/>
</dbReference>
<protein>
    <submittedName>
        <fullName evidence="3">SAM-dependent methyltransferase</fullName>
    </submittedName>
</protein>
<dbReference type="SUPFAM" id="SSF53335">
    <property type="entry name" value="S-adenosyl-L-methionine-dependent methyltransferases"/>
    <property type="match status" value="1"/>
</dbReference>
<keyword evidence="3" id="KW-0808">Transferase</keyword>
<reference evidence="3" key="1">
    <citation type="submission" date="2023-07" db="EMBL/GenBank/DDBJ databases">
        <title>Sequencing the genomes of 1000 actinobacteria strains.</title>
        <authorList>
            <person name="Klenk H.-P."/>
        </authorList>
    </citation>
    <scope>NUCLEOTIDE SEQUENCE</scope>
    <source>
        <strain evidence="3">DSM 107476</strain>
    </source>
</reference>
<dbReference type="Gene3D" id="3.40.50.150">
    <property type="entry name" value="Vaccinia Virus protein VP39"/>
    <property type="match status" value="1"/>
</dbReference>
<evidence type="ECO:0000259" key="2">
    <source>
        <dbReference type="Pfam" id="PF13649"/>
    </source>
</evidence>
<feature type="region of interest" description="Disordered" evidence="1">
    <location>
        <begin position="1"/>
        <end position="23"/>
    </location>
</feature>
<dbReference type="GO" id="GO:0008168">
    <property type="term" value="F:methyltransferase activity"/>
    <property type="evidence" value="ECO:0007669"/>
    <property type="project" value="UniProtKB-KW"/>
</dbReference>
<organism evidence="3 4">
    <name type="scientific">Corynebacterium guangdongense</name>
    <dbReference type="NCBI Taxonomy" id="1783348"/>
    <lineage>
        <taxon>Bacteria</taxon>
        <taxon>Bacillati</taxon>
        <taxon>Actinomycetota</taxon>
        <taxon>Actinomycetes</taxon>
        <taxon>Mycobacteriales</taxon>
        <taxon>Corynebacteriaceae</taxon>
        <taxon>Corynebacterium</taxon>
    </lineage>
</organism>
<comment type="caution">
    <text evidence="3">The sequence shown here is derived from an EMBL/GenBank/DDBJ whole genome shotgun (WGS) entry which is preliminary data.</text>
</comment>
<dbReference type="EMBL" id="JAVDXZ010000001">
    <property type="protein sequence ID" value="MDR7329195.1"/>
    <property type="molecule type" value="Genomic_DNA"/>
</dbReference>
<feature type="domain" description="Methyltransferase" evidence="2">
    <location>
        <begin position="57"/>
        <end position="147"/>
    </location>
</feature>
<dbReference type="Proteomes" id="UP001180840">
    <property type="component" value="Unassembled WGS sequence"/>
</dbReference>
<proteinExistence type="predicted"/>
<evidence type="ECO:0000313" key="3">
    <source>
        <dbReference type="EMBL" id="MDR7329195.1"/>
    </source>
</evidence>
<dbReference type="InterPro" id="IPR029063">
    <property type="entry name" value="SAM-dependent_MTases_sf"/>
</dbReference>
<feature type="compositionally biased region" description="Basic residues" evidence="1">
    <location>
        <begin position="1"/>
        <end position="18"/>
    </location>
</feature>
<name>A0ABU1ZWQ9_9CORY</name>
<gene>
    <name evidence="3" type="ORF">J2S39_000871</name>
</gene>
<evidence type="ECO:0000256" key="1">
    <source>
        <dbReference type="SAM" id="MobiDB-lite"/>
    </source>
</evidence>
<sequence>MSKHKHDHPHTHGRHHHPGNHEPVDFEEIYASGVQWSGNPNDTLVRVVSDLEPGAALDLGCGEGADVVWLARQGWEVVGVDPSTTAVERSARLVEHNGLGDSTELITGGIEAVADREFTLVSVFYVPFPGEDTVTVPRLEKLVAPGGHLLFVHHDFPDGRVLSPRAVAEQLSELEVISLETTERHVTGGAGAHHRVDVVLLARRPE</sequence>
<keyword evidence="3" id="KW-0489">Methyltransferase</keyword>
<dbReference type="CDD" id="cd02440">
    <property type="entry name" value="AdoMet_MTases"/>
    <property type="match status" value="1"/>
</dbReference>
<dbReference type="InterPro" id="IPR041698">
    <property type="entry name" value="Methyltransf_25"/>
</dbReference>
<evidence type="ECO:0000313" key="4">
    <source>
        <dbReference type="Proteomes" id="UP001180840"/>
    </source>
</evidence>